<dbReference type="STRING" id="40998.A0A2P7YG53"/>
<proteinExistence type="inferred from homology"/>
<comment type="catalytic activity">
    <reaction evidence="6">
        <text>Couples ATP hydrolysis with the unwinding of duplex DNA by translocating in the 3'-5' direction.</text>
        <dbReference type="EC" id="5.6.2.4"/>
    </reaction>
</comment>
<dbReference type="Proteomes" id="UP000243723">
    <property type="component" value="Unassembled WGS sequence"/>
</dbReference>
<feature type="compositionally biased region" description="Basic and acidic residues" evidence="8">
    <location>
        <begin position="97"/>
        <end position="106"/>
    </location>
</feature>
<evidence type="ECO:0000256" key="6">
    <source>
        <dbReference type="ARBA" id="ARBA00034617"/>
    </source>
</evidence>
<feature type="region of interest" description="Disordered" evidence="8">
    <location>
        <begin position="97"/>
        <end position="116"/>
    </location>
</feature>
<dbReference type="Pfam" id="PF16124">
    <property type="entry name" value="RecQ_Zn_bind"/>
    <property type="match status" value="1"/>
</dbReference>
<dbReference type="GO" id="GO:0005694">
    <property type="term" value="C:chromosome"/>
    <property type="evidence" value="ECO:0007669"/>
    <property type="project" value="TreeGrafter"/>
</dbReference>
<dbReference type="Gene3D" id="1.25.40.10">
    <property type="entry name" value="Tetratricopeptide repeat domain"/>
    <property type="match status" value="1"/>
</dbReference>
<dbReference type="Pfam" id="PF00271">
    <property type="entry name" value="Helicase_C"/>
    <property type="match status" value="1"/>
</dbReference>
<evidence type="ECO:0000256" key="1">
    <source>
        <dbReference type="ARBA" id="ARBA00005446"/>
    </source>
</evidence>
<feature type="region of interest" description="Disordered" evidence="8">
    <location>
        <begin position="146"/>
        <end position="165"/>
    </location>
</feature>
<dbReference type="GO" id="GO:0009378">
    <property type="term" value="F:four-way junction helicase activity"/>
    <property type="evidence" value="ECO:0007669"/>
    <property type="project" value="TreeGrafter"/>
</dbReference>
<dbReference type="AlphaFoldDB" id="A0A2P7YG53"/>
<dbReference type="InterPro" id="IPR032284">
    <property type="entry name" value="RecQ_Zn-bd"/>
</dbReference>
<dbReference type="GO" id="GO:0016787">
    <property type="term" value="F:hydrolase activity"/>
    <property type="evidence" value="ECO:0007669"/>
    <property type="project" value="UniProtKB-KW"/>
</dbReference>
<evidence type="ECO:0000256" key="8">
    <source>
        <dbReference type="SAM" id="MobiDB-lite"/>
    </source>
</evidence>
<evidence type="ECO:0000256" key="4">
    <source>
        <dbReference type="ARBA" id="ARBA00022806"/>
    </source>
</evidence>
<organism evidence="11 12">
    <name type="scientific">Elsinoe australis</name>
    <dbReference type="NCBI Taxonomy" id="40998"/>
    <lineage>
        <taxon>Eukaryota</taxon>
        <taxon>Fungi</taxon>
        <taxon>Dikarya</taxon>
        <taxon>Ascomycota</taxon>
        <taxon>Pezizomycotina</taxon>
        <taxon>Dothideomycetes</taxon>
        <taxon>Dothideomycetidae</taxon>
        <taxon>Myriangiales</taxon>
        <taxon>Elsinoaceae</taxon>
        <taxon>Elsinoe</taxon>
    </lineage>
</organism>
<evidence type="ECO:0000256" key="5">
    <source>
        <dbReference type="ARBA" id="ARBA00022840"/>
    </source>
</evidence>
<dbReference type="SMART" id="SM00487">
    <property type="entry name" value="DEXDc"/>
    <property type="match status" value="1"/>
</dbReference>
<feature type="domain" description="Helicase ATP-binding" evidence="9">
    <location>
        <begin position="601"/>
        <end position="775"/>
    </location>
</feature>
<dbReference type="GO" id="GO:0000724">
    <property type="term" value="P:double-strand break repair via homologous recombination"/>
    <property type="evidence" value="ECO:0007669"/>
    <property type="project" value="TreeGrafter"/>
</dbReference>
<evidence type="ECO:0000313" key="11">
    <source>
        <dbReference type="EMBL" id="PSK34945.1"/>
    </source>
</evidence>
<dbReference type="PANTHER" id="PTHR13710:SF152">
    <property type="entry name" value="ATP-DEPENDENT DNA HELICASE Q5"/>
    <property type="match status" value="1"/>
</dbReference>
<evidence type="ECO:0000256" key="7">
    <source>
        <dbReference type="ARBA" id="ARBA00034808"/>
    </source>
</evidence>
<feature type="region of interest" description="Disordered" evidence="8">
    <location>
        <begin position="64"/>
        <end position="86"/>
    </location>
</feature>
<feature type="region of interest" description="Disordered" evidence="8">
    <location>
        <begin position="564"/>
        <end position="584"/>
    </location>
</feature>
<keyword evidence="5" id="KW-0067">ATP-binding</keyword>
<reference evidence="11 12" key="1">
    <citation type="submission" date="2017-05" db="EMBL/GenBank/DDBJ databases">
        <title>Draft genome sequence of Elsinoe australis.</title>
        <authorList>
            <person name="Cheng Q."/>
        </authorList>
    </citation>
    <scope>NUCLEOTIDE SEQUENCE [LARGE SCALE GENOMIC DNA]</scope>
    <source>
        <strain evidence="11 12">NL1</strain>
    </source>
</reference>
<dbReference type="OrthoDB" id="10261556at2759"/>
<keyword evidence="3" id="KW-0378">Hydrolase</keyword>
<dbReference type="CDD" id="cd17920">
    <property type="entry name" value="DEXHc_RecQ"/>
    <property type="match status" value="1"/>
</dbReference>
<dbReference type="SUPFAM" id="SSF52540">
    <property type="entry name" value="P-loop containing nucleoside triphosphate hydrolases"/>
    <property type="match status" value="1"/>
</dbReference>
<dbReference type="EMBL" id="NHZQ01000445">
    <property type="protein sequence ID" value="PSK34945.1"/>
    <property type="molecule type" value="Genomic_DNA"/>
</dbReference>
<dbReference type="GO" id="GO:0005634">
    <property type="term" value="C:nucleus"/>
    <property type="evidence" value="ECO:0007669"/>
    <property type="project" value="TreeGrafter"/>
</dbReference>
<comment type="similarity">
    <text evidence="1">Belongs to the helicase family. RecQ subfamily.</text>
</comment>
<evidence type="ECO:0000259" key="9">
    <source>
        <dbReference type="PROSITE" id="PS51192"/>
    </source>
</evidence>
<comment type="caution">
    <text evidence="11">The sequence shown here is derived from an EMBL/GenBank/DDBJ whole genome shotgun (WGS) entry which is preliminary data.</text>
</comment>
<dbReference type="InterPro" id="IPR004589">
    <property type="entry name" value="DNA_helicase_ATP-dep_RecQ"/>
</dbReference>
<dbReference type="SMART" id="SM00490">
    <property type="entry name" value="HELICc"/>
    <property type="match status" value="1"/>
</dbReference>
<dbReference type="InterPro" id="IPR011545">
    <property type="entry name" value="DEAD/DEAH_box_helicase_dom"/>
</dbReference>
<keyword evidence="4 11" id="KW-0347">Helicase</keyword>
<name>A0A2P7YG53_9PEZI</name>
<protein>
    <recommendedName>
        <fullName evidence="7">DNA 3'-5' helicase</fullName>
        <ecNumber evidence="7">5.6.2.4</ecNumber>
    </recommendedName>
</protein>
<sequence length="1049" mass="120261">MSLPLLSASRGNPVPSPQCLQFLRHLAYDRPYHRQTENKTRATAEGIRGYRSCYVRNTELSERSTSQRTACHTPPLSRLEPRGEIRNGLNRTGSFTRAHESRHHTPDTIAGASEPRRYSTAVAEAVQMTITDEELESVLDYREDVASPPPLQQEHPSRKRRRTFARDQRGIDRVLERIETQVEEKTTLRTTKQNYLITRHLVRNRGPYAHPVWTTNDKTAQLVSDFTELLRRPTPDYDQIWKAYIALPQPRVVYFSGQVLVDFLALLRRVKVKHKDVVSRYLTVMEDMSHSDCRISPRDLNSAIHWIGRTNDVDPGESLEKAVEMFQKYEDGFMKGDLVTFNTLGYLALKAKRNGMVRTILETVAERQLQDDRYTYMLKIAYYGKMKNVQGVKKEYKNMIAAGELIDTIALNAVIRALLDAGDVFMAEKTLERMKEIHVTKTQKPYAPEDWIGQRKLGHVLKYSAWQLRHHHDLRAEMQDLTPVTPNSHTYRILIEHHAKVTGNLDRMVDLLGEALERNFPIQFGTWRDIFDGFEKHRHIRFSSWTASNLRKLHELFSNEVKSAATRGKNAAPSQDGEGRPRKDSTAIASLISAPLQREVITAALEGHDVYLQAATSFGKSLCFQLPAVIDIGLTVVISPLLALMKNQITSLAAAGVPVTSINSSTLSSEKSEILKDLQCGHPKTKLLYVTPELCALDYFRRILKIIHSQRELARIAIDEAHCISEWGHDFRTSFQELSFFRREFPDVPMICCTATATPKVRIDIIRTLTLDQLKLKVFTMSTSRPNLHYEVRFKSDEEDHYDSFLTWMKHIYKRRQNNPDRAAELAAVGERPTNVSGIIYTLYRRDTEALAERLVYDGIGAKAYHAGLSHLEKDETLQNWVANKPGYDIIVATTAFGMGIDKEDVRFVVHWQIPKSFEGFYQEAGRAGRDGKASLCILYYSREDRDRSKSMMMKEMAKGKGKRNVEAAFKQRADSLQKLVSYCEETRRCRHKLVSEYFGDQKGGECDWACDVCKDKDALARRKENGLASEEWCSTQRQTGRYDYDEYD</sequence>
<dbReference type="GO" id="GO:0005737">
    <property type="term" value="C:cytoplasm"/>
    <property type="evidence" value="ECO:0007669"/>
    <property type="project" value="TreeGrafter"/>
</dbReference>
<dbReference type="GO" id="GO:0003676">
    <property type="term" value="F:nucleic acid binding"/>
    <property type="evidence" value="ECO:0007669"/>
    <property type="project" value="InterPro"/>
</dbReference>
<dbReference type="Gene3D" id="3.40.50.300">
    <property type="entry name" value="P-loop containing nucleotide triphosphate hydrolases"/>
    <property type="match status" value="2"/>
</dbReference>
<keyword evidence="2" id="KW-0547">Nucleotide-binding</keyword>
<gene>
    <name evidence="11" type="ORF">B9Z65_1528</name>
</gene>
<dbReference type="EC" id="5.6.2.4" evidence="7"/>
<dbReference type="InterPro" id="IPR011990">
    <property type="entry name" value="TPR-like_helical_dom_sf"/>
</dbReference>
<dbReference type="InterPro" id="IPR014001">
    <property type="entry name" value="Helicase_ATP-bd"/>
</dbReference>
<feature type="domain" description="Helicase C-terminal" evidence="10">
    <location>
        <begin position="821"/>
        <end position="974"/>
    </location>
</feature>
<dbReference type="Pfam" id="PF00270">
    <property type="entry name" value="DEAD"/>
    <property type="match status" value="1"/>
</dbReference>
<evidence type="ECO:0000256" key="3">
    <source>
        <dbReference type="ARBA" id="ARBA00022801"/>
    </source>
</evidence>
<dbReference type="PROSITE" id="PS51194">
    <property type="entry name" value="HELICASE_CTER"/>
    <property type="match status" value="1"/>
</dbReference>
<dbReference type="InterPro" id="IPR027417">
    <property type="entry name" value="P-loop_NTPase"/>
</dbReference>
<evidence type="ECO:0000256" key="2">
    <source>
        <dbReference type="ARBA" id="ARBA00022741"/>
    </source>
</evidence>
<dbReference type="PANTHER" id="PTHR13710">
    <property type="entry name" value="DNA HELICASE RECQ FAMILY MEMBER"/>
    <property type="match status" value="1"/>
</dbReference>
<dbReference type="NCBIfam" id="TIGR00614">
    <property type="entry name" value="recQ_fam"/>
    <property type="match status" value="1"/>
</dbReference>
<dbReference type="PROSITE" id="PS51192">
    <property type="entry name" value="HELICASE_ATP_BIND_1"/>
    <property type="match status" value="1"/>
</dbReference>
<accession>A0A2P7YG53</accession>
<keyword evidence="12" id="KW-1185">Reference proteome</keyword>
<evidence type="ECO:0000259" key="10">
    <source>
        <dbReference type="PROSITE" id="PS51194"/>
    </source>
</evidence>
<dbReference type="GO" id="GO:0005524">
    <property type="term" value="F:ATP binding"/>
    <property type="evidence" value="ECO:0007669"/>
    <property type="project" value="UniProtKB-KW"/>
</dbReference>
<dbReference type="GO" id="GO:0043138">
    <property type="term" value="F:3'-5' DNA helicase activity"/>
    <property type="evidence" value="ECO:0007669"/>
    <property type="project" value="UniProtKB-EC"/>
</dbReference>
<dbReference type="InterPro" id="IPR001650">
    <property type="entry name" value="Helicase_C-like"/>
</dbReference>
<evidence type="ECO:0000313" key="12">
    <source>
        <dbReference type="Proteomes" id="UP000243723"/>
    </source>
</evidence>